<keyword evidence="7" id="KW-0067">ATP-binding</keyword>
<dbReference type="AlphaFoldDB" id="F2JP94"/>
<dbReference type="EMBL" id="CP002582">
    <property type="protein sequence ID" value="ADZ84833.1"/>
    <property type="molecule type" value="Genomic_DNA"/>
</dbReference>
<proteinExistence type="predicted"/>
<evidence type="ECO:0000256" key="8">
    <source>
        <dbReference type="ARBA" id="ARBA00023012"/>
    </source>
</evidence>
<feature type="transmembrane region" description="Helical" evidence="9">
    <location>
        <begin position="7"/>
        <end position="25"/>
    </location>
</feature>
<keyword evidence="13" id="KW-1185">Reference proteome</keyword>
<dbReference type="eggNOG" id="COG4585">
    <property type="taxonomic scope" value="Bacteria"/>
</dbReference>
<keyword evidence="8" id="KW-0902">Two-component regulatory system</keyword>
<evidence type="ECO:0000259" key="11">
    <source>
        <dbReference type="Pfam" id="PF07730"/>
    </source>
</evidence>
<keyword evidence="6 12" id="KW-0418">Kinase</keyword>
<dbReference type="HOGENOM" id="CLU_707377_0_0_9"/>
<feature type="transmembrane region" description="Helical" evidence="9">
    <location>
        <begin position="31"/>
        <end position="50"/>
    </location>
</feature>
<dbReference type="GO" id="GO:0005524">
    <property type="term" value="F:ATP binding"/>
    <property type="evidence" value="ECO:0007669"/>
    <property type="project" value="UniProtKB-KW"/>
</dbReference>
<dbReference type="Pfam" id="PF07730">
    <property type="entry name" value="HisKA_3"/>
    <property type="match status" value="1"/>
</dbReference>
<keyword evidence="9" id="KW-1133">Transmembrane helix</keyword>
<feature type="transmembrane region" description="Helical" evidence="9">
    <location>
        <begin position="138"/>
        <end position="156"/>
    </location>
</feature>
<dbReference type="InterPro" id="IPR003594">
    <property type="entry name" value="HATPase_dom"/>
</dbReference>
<evidence type="ECO:0000256" key="9">
    <source>
        <dbReference type="SAM" id="Phobius"/>
    </source>
</evidence>
<evidence type="ECO:0000313" key="13">
    <source>
        <dbReference type="Proteomes" id="UP000008467"/>
    </source>
</evidence>
<dbReference type="STRING" id="642492.Clole_3138"/>
<evidence type="ECO:0000256" key="7">
    <source>
        <dbReference type="ARBA" id="ARBA00022840"/>
    </source>
</evidence>
<evidence type="ECO:0000256" key="4">
    <source>
        <dbReference type="ARBA" id="ARBA00022679"/>
    </source>
</evidence>
<keyword evidence="9" id="KW-0472">Membrane</keyword>
<accession>F2JP94</accession>
<feature type="domain" description="Histidine kinase/HSP90-like ATPase" evidence="10">
    <location>
        <begin position="301"/>
        <end position="385"/>
    </location>
</feature>
<evidence type="ECO:0000256" key="1">
    <source>
        <dbReference type="ARBA" id="ARBA00000085"/>
    </source>
</evidence>
<dbReference type="CDD" id="cd16917">
    <property type="entry name" value="HATPase_UhpB-NarQ-NarX-like"/>
    <property type="match status" value="1"/>
</dbReference>
<feature type="transmembrane region" description="Helical" evidence="9">
    <location>
        <begin position="108"/>
        <end position="126"/>
    </location>
</feature>
<reference evidence="12 13" key="1">
    <citation type="journal article" date="2011" name="J. Bacteriol.">
        <title>Complete genome sequence of the cellulose-degrading bacterium Cellulosilyticum lentocellum.</title>
        <authorList>
            <consortium name="US DOE Joint Genome Institute"/>
            <person name="Miller D.A."/>
            <person name="Suen G."/>
            <person name="Bruce D."/>
            <person name="Copeland A."/>
            <person name="Cheng J.F."/>
            <person name="Detter C."/>
            <person name="Goodwin L.A."/>
            <person name="Han C.S."/>
            <person name="Hauser L.J."/>
            <person name="Land M.L."/>
            <person name="Lapidus A."/>
            <person name="Lucas S."/>
            <person name="Meincke L."/>
            <person name="Pitluck S."/>
            <person name="Tapia R."/>
            <person name="Teshima H."/>
            <person name="Woyke T."/>
            <person name="Fox B.G."/>
            <person name="Angert E.R."/>
            <person name="Currie C.R."/>
        </authorList>
    </citation>
    <scope>NUCLEOTIDE SEQUENCE [LARGE SCALE GENOMIC DNA]</scope>
    <source>
        <strain evidence="13">ATCC 49066 / DSM 5427 / NCIMB 11756 / RHM5</strain>
    </source>
</reference>
<keyword evidence="4" id="KW-0808">Transferase</keyword>
<dbReference type="Gene3D" id="1.20.5.1930">
    <property type="match status" value="1"/>
</dbReference>
<dbReference type="InterPro" id="IPR050482">
    <property type="entry name" value="Sensor_HK_TwoCompSys"/>
</dbReference>
<comment type="catalytic activity">
    <reaction evidence="1">
        <text>ATP + protein L-histidine = ADP + protein N-phospho-L-histidine.</text>
        <dbReference type="EC" id="2.7.13.3"/>
    </reaction>
</comment>
<keyword evidence="3" id="KW-0597">Phosphoprotein</keyword>
<evidence type="ECO:0000259" key="10">
    <source>
        <dbReference type="Pfam" id="PF02518"/>
    </source>
</evidence>
<keyword evidence="5" id="KW-0547">Nucleotide-binding</keyword>
<name>F2JP94_CELLD</name>
<dbReference type="Proteomes" id="UP000008467">
    <property type="component" value="Chromosome"/>
</dbReference>
<dbReference type="EC" id="2.7.13.3" evidence="2"/>
<dbReference type="GO" id="GO:0000155">
    <property type="term" value="F:phosphorelay sensor kinase activity"/>
    <property type="evidence" value="ECO:0007669"/>
    <property type="project" value="InterPro"/>
</dbReference>
<evidence type="ECO:0000256" key="6">
    <source>
        <dbReference type="ARBA" id="ARBA00022777"/>
    </source>
</evidence>
<dbReference type="Gene3D" id="3.30.565.10">
    <property type="entry name" value="Histidine kinase-like ATPase, C-terminal domain"/>
    <property type="match status" value="1"/>
</dbReference>
<protein>
    <recommendedName>
        <fullName evidence="2">histidine kinase</fullName>
        <ecNumber evidence="2">2.7.13.3</ecNumber>
    </recommendedName>
</protein>
<dbReference type="GO" id="GO:0046983">
    <property type="term" value="F:protein dimerization activity"/>
    <property type="evidence" value="ECO:0007669"/>
    <property type="project" value="InterPro"/>
</dbReference>
<feature type="transmembrane region" description="Helical" evidence="9">
    <location>
        <begin position="62"/>
        <end position="79"/>
    </location>
</feature>
<dbReference type="KEGG" id="cle:Clole_3138"/>
<organism evidence="12 13">
    <name type="scientific">Cellulosilyticum lentocellum (strain ATCC 49066 / DSM 5427 / NCIMB 11756 / RHM5)</name>
    <name type="common">Clostridium lentocellum</name>
    <dbReference type="NCBI Taxonomy" id="642492"/>
    <lineage>
        <taxon>Bacteria</taxon>
        <taxon>Bacillati</taxon>
        <taxon>Bacillota</taxon>
        <taxon>Clostridia</taxon>
        <taxon>Lachnospirales</taxon>
        <taxon>Cellulosilyticaceae</taxon>
        <taxon>Cellulosilyticum</taxon>
    </lineage>
</organism>
<keyword evidence="9" id="KW-0812">Transmembrane</keyword>
<dbReference type="GO" id="GO:0016020">
    <property type="term" value="C:membrane"/>
    <property type="evidence" value="ECO:0007669"/>
    <property type="project" value="InterPro"/>
</dbReference>
<sequence length="386" mass="44747">MSQLERYIIYVISPFLLMTVFYSMMVNTGGLGWLYVPIILVAILTIYMELFILPNPALTRRFWLLLICLGLCNLFIGLFETGSTYHIYNYLLLFALMRYKGRGKVGILLAIDFIVIGVVIAFKMPISEVYFTTYLSWIRNYSIVFLGLSILHYMIIQNQELMLAKKQLIEKNLDLSYAYEQLKRAYDDLEDFTIMKERNNMSREMHDTVGHTLTTSLVELELCKMLGKDNEELMNKLEHISSQVRKGLGDLRMTVRRLKEDLDWEQEIYAIGERLNEYTDIKVKYIVGELTGISTQILRCVYRIIQEGITNGIKHGKATAFMIEVKREEKHLWIEILDNGLGAIAFKQGFGLNAMRERVEALGGTLHFESYKDEGFTIQAQIPLEE</sequence>
<dbReference type="PANTHER" id="PTHR24421:SF10">
    <property type="entry name" value="NITRATE_NITRITE SENSOR PROTEIN NARQ"/>
    <property type="match status" value="1"/>
</dbReference>
<gene>
    <name evidence="12" type="ordered locus">Clole_3138</name>
</gene>
<dbReference type="InterPro" id="IPR011712">
    <property type="entry name" value="Sig_transdc_His_kin_sub3_dim/P"/>
</dbReference>
<dbReference type="InterPro" id="IPR036890">
    <property type="entry name" value="HATPase_C_sf"/>
</dbReference>
<dbReference type="RefSeq" id="WP_013658111.1">
    <property type="nucleotide sequence ID" value="NC_015275.1"/>
</dbReference>
<evidence type="ECO:0000256" key="2">
    <source>
        <dbReference type="ARBA" id="ARBA00012438"/>
    </source>
</evidence>
<dbReference type="PANTHER" id="PTHR24421">
    <property type="entry name" value="NITRATE/NITRITE SENSOR PROTEIN NARX-RELATED"/>
    <property type="match status" value="1"/>
</dbReference>
<dbReference type="Pfam" id="PF02518">
    <property type="entry name" value="HATPase_c"/>
    <property type="match status" value="1"/>
</dbReference>
<dbReference type="SUPFAM" id="SSF55874">
    <property type="entry name" value="ATPase domain of HSP90 chaperone/DNA topoisomerase II/histidine kinase"/>
    <property type="match status" value="1"/>
</dbReference>
<evidence type="ECO:0000256" key="3">
    <source>
        <dbReference type="ARBA" id="ARBA00022553"/>
    </source>
</evidence>
<feature type="domain" description="Signal transduction histidine kinase subgroup 3 dimerisation and phosphoacceptor" evidence="11">
    <location>
        <begin position="197"/>
        <end position="261"/>
    </location>
</feature>
<evidence type="ECO:0000256" key="5">
    <source>
        <dbReference type="ARBA" id="ARBA00022741"/>
    </source>
</evidence>
<evidence type="ECO:0000313" key="12">
    <source>
        <dbReference type="EMBL" id="ADZ84833.1"/>
    </source>
</evidence>